<dbReference type="OrthoDB" id="9757939at2"/>
<evidence type="ECO:0008006" key="3">
    <source>
        <dbReference type="Google" id="ProtNLM"/>
    </source>
</evidence>
<name>A0A419WTK1_9BACT</name>
<dbReference type="RefSeq" id="WP_120241290.1">
    <property type="nucleotide sequence ID" value="NZ_RAPQ01000011.1"/>
</dbReference>
<protein>
    <recommendedName>
        <fullName evidence="3">F5/8 type C domain-containing protein</fullName>
    </recommendedName>
</protein>
<evidence type="ECO:0000313" key="2">
    <source>
        <dbReference type="Proteomes" id="UP000284531"/>
    </source>
</evidence>
<dbReference type="EMBL" id="RAPQ01000011">
    <property type="protein sequence ID" value="RKD98718.1"/>
    <property type="molecule type" value="Genomic_DNA"/>
</dbReference>
<keyword evidence="2" id="KW-1185">Reference proteome</keyword>
<proteinExistence type="predicted"/>
<comment type="caution">
    <text evidence="1">The sequence shown here is derived from an EMBL/GenBank/DDBJ whole genome shotgun (WGS) entry which is preliminary data.</text>
</comment>
<sequence length="331" mass="36930">MELIKSLCKSLFILAIALFFTQCDRTENDVISDSEMENTAIVIENNSFTKSSQLQNLTLNLAENTSRSGYPHPLESDNGWGGGRDKWDIVDGNRSYGYWANGLAFTGGLRPYIAPCGWRNAVINFGETVRFNHILVWHHGDNHIPNTYKIQYWDGSTWVDAFSTNTGLNYVRWDMRTTSGAGSVPTENVFNIVEASKVRLSMYNCDIIHGWIYEFEVFHSIVEVEMDVKPGSDVNPINLKSKGVIPVAILTTDYFDATMVDCTTVKFGPANIGIVHDDGHLEDVDLDGDIDLILHFKTSESGITQTDTEVVLTGETYDGVNFMGTDLISVK</sequence>
<organism evidence="1 2">
    <name type="scientific">Marinifilum flexuosum</name>
    <dbReference type="NCBI Taxonomy" id="1117708"/>
    <lineage>
        <taxon>Bacteria</taxon>
        <taxon>Pseudomonadati</taxon>
        <taxon>Bacteroidota</taxon>
        <taxon>Bacteroidia</taxon>
        <taxon>Marinilabiliales</taxon>
        <taxon>Marinifilaceae</taxon>
    </lineage>
</organism>
<evidence type="ECO:0000313" key="1">
    <source>
        <dbReference type="EMBL" id="RKD98718.1"/>
    </source>
</evidence>
<dbReference type="Gene3D" id="2.60.120.260">
    <property type="entry name" value="Galactose-binding domain-like"/>
    <property type="match status" value="1"/>
</dbReference>
<gene>
    <name evidence="1" type="ORF">BXY64_3581</name>
</gene>
<reference evidence="1 2" key="1">
    <citation type="submission" date="2018-09" db="EMBL/GenBank/DDBJ databases">
        <title>Genomic Encyclopedia of Archaeal and Bacterial Type Strains, Phase II (KMG-II): from individual species to whole genera.</title>
        <authorList>
            <person name="Goeker M."/>
        </authorList>
    </citation>
    <scope>NUCLEOTIDE SEQUENCE [LARGE SCALE GENOMIC DNA]</scope>
    <source>
        <strain evidence="1 2">DSM 21950</strain>
    </source>
</reference>
<accession>A0A419WTK1</accession>
<dbReference type="Proteomes" id="UP000284531">
    <property type="component" value="Unassembled WGS sequence"/>
</dbReference>
<dbReference type="AlphaFoldDB" id="A0A419WTK1"/>